<name>A0AC58MSK6_CASCN</name>
<keyword evidence="1" id="KW-1185">Reference proteome</keyword>
<dbReference type="Proteomes" id="UP001732720">
    <property type="component" value="Chromosome 6"/>
</dbReference>
<sequence>MTSSDHRLHSTINICGEPASRNEMPVLMADNAKNDEDWDILTRSIEASVEVIQVAGKWSADNTLEIFKLLEAKILNNKIPAPLCQKVTDVIVNYLRTTRPEGKLEEIGTALLLALGSHSPGMVIIKLWDSSGARSLPPRSLLVAVGKLSLCPGTATYIGTTWEYILRLLRMAQEEEDMLAMCHALRGLVISARKHLDLDSKDDEVMDITSEAVAVKAYHTLHVLFNRWPLKSKKKVTEQALMIIGHLFFLMPPSKLKNQVNWLTRRLMTLASTNLKPFYLSQCICQLLDALALSGCGGVNLASQLENITDMLFNMVNEKIISSDPYSVQNHSLALKAFYILTKLYSDQVVVLIRRAMESKDPAKIIVALEVFQDVFHNVPQTEKLKSDVMNSVVIVIQEDHPPVRMELLSLIEILAQYDYLHLPQGNVIIDYLIKLSEPDPSNEEDIQLMCFRILQMVPLPKLVTLVCQPSNNMAFLILSKATTEIALKTQILGKGPYLSSFHLTPTQVISPQKLLTHLVLFALKPYRQKKFGVSSLQLLQSLHPITSLHPVINSNVGQLWMKMIPQMLQILEDNDEKSLKQKDWENKLLQFSSQSLMAINDDSWLEQLTMVILERINYFSDDEEEKAFLYRFFGFTLQTSRNPQLVKMMLSAILKTSHEELQEREGLAVALGIVSLKHLKIVLDGLQEYGTMLTNPETSILTLMKEHQQREWGLVCDTIHLSYGKIISENKGTIFNHLNDILTLTLQHYYNCVVEKDNNLKLYYLSPLMHLTNVLSSQSITLPNTIPQKLEVIAFMLELIRGEPMTCISSSIRQKAMNVITDFRKLKPLLEPEYRADVLRTCYKSVLSLPSLEAMLKDASSPSEGQANVELFRETMHALRKLMEAMVLEEPTRIPTCLELLDSWLNSQKDNERERAMWCVARILGFTVKMNNFEVEIQFTRLGPLVRLLAIRCQDPVDNISFLSSQAVYNLYCILLLQKQMMRKKQGLWEEEDKSEVYSAHVFHNNIYEIAKAFAEYFTQIQLTNLVLMAMEGLTDSKAKVSLAAAQLMNAVMKERGKDVIKIEQIVEGILERLNLQQEPSTREEIQQVMCSLAGSNTDAVVPMLLNKPLPWDRTKLTLWRTFGTQRGTTIKILQLLINILEKNPREDTKEMAFQPVAVTCALCEMLSGPPSQEAVRELYPRLLLAVLCHLYWVIEQSPPQNMLVYSKEGALGSKSKPFDPASCTLEVVKLVFMAAAYDSVVIYASEHHCWDLLSSPKSYYIGIMDLTSGIVKNCETFILHRFLNRVRNMLYSLDHRQKVTARTFYVQLLWHRTVAETLGQDCVDNLVRWIKEPSLIMKEIGLRGISNLALHPKHSEALKSLVPLLRDFLKNEARVTVQAVKALRNIIYHRLGEDTKLIFCSISKQLCPLINDERDQVRISATSSLGHMLRRLFQFKPGTSVRREIYTFLVPLLLSLQDNNIQVVKACGGALSEWANVIGWSSLIQMFRHTTLSDHIQVLEETCSFLVYTVRHYLLGVLLTQSFSFLKSPQVFLRTAALNFIGLTTKKINMSHIQESDVQLVQNVLESMDSDPVESVRSMASDILKTIDKDVKHHHAHLSRLSHISVNFLKVSGIKAPKRKKRLFKTVKQEGDYDGRWKRKMWNWFRSATNSISKWCSGGVTLLQSSVKKQSLGKSTDKAENV</sequence>
<evidence type="ECO:0000313" key="2">
    <source>
        <dbReference type="RefSeq" id="XP_073932390.1"/>
    </source>
</evidence>
<dbReference type="RefSeq" id="XP_073932390.1">
    <property type="nucleotide sequence ID" value="XM_074076289.1"/>
</dbReference>
<reference evidence="2" key="1">
    <citation type="submission" date="2025-08" db="UniProtKB">
        <authorList>
            <consortium name="RefSeq"/>
        </authorList>
    </citation>
    <scope>IDENTIFICATION</scope>
</reference>
<organism evidence="1 2">
    <name type="scientific">Castor canadensis</name>
    <name type="common">American beaver</name>
    <dbReference type="NCBI Taxonomy" id="51338"/>
    <lineage>
        <taxon>Eukaryota</taxon>
        <taxon>Metazoa</taxon>
        <taxon>Chordata</taxon>
        <taxon>Craniata</taxon>
        <taxon>Vertebrata</taxon>
        <taxon>Euteleostomi</taxon>
        <taxon>Mammalia</taxon>
        <taxon>Eutheria</taxon>
        <taxon>Euarchontoglires</taxon>
        <taxon>Glires</taxon>
        <taxon>Rodentia</taxon>
        <taxon>Castorimorpha</taxon>
        <taxon>Castoridae</taxon>
        <taxon>Castor</taxon>
    </lineage>
</organism>
<accession>A0AC58MSK6</accession>
<protein>
    <submittedName>
        <fullName evidence="2">Maestro heat-like repeat-containing protein family member 1 isoform X1</fullName>
    </submittedName>
</protein>
<proteinExistence type="predicted"/>
<gene>
    <name evidence="2" type="primary">LOC109697108</name>
</gene>
<evidence type="ECO:0000313" key="1">
    <source>
        <dbReference type="Proteomes" id="UP001732720"/>
    </source>
</evidence>